<reference evidence="2" key="1">
    <citation type="journal article" date="2020" name="bioRxiv">
        <title>A rank-normalized archaeal taxonomy based on genome phylogeny resolves widespread incomplete and uneven classifications.</title>
        <authorList>
            <person name="Rinke C."/>
            <person name="Chuvochina M."/>
            <person name="Mussig A.J."/>
            <person name="Chaumeil P.-A."/>
            <person name="Waite D.W."/>
            <person name="Whitman W.B."/>
            <person name="Parks D.H."/>
            <person name="Hugenholtz P."/>
        </authorList>
    </citation>
    <scope>NUCLEOTIDE SEQUENCE [LARGE SCALE GENOMIC DNA]</scope>
</reference>
<organism evidence="1 2">
    <name type="scientific">Candidatus Iainarchaeum sp</name>
    <dbReference type="NCBI Taxonomy" id="3101447"/>
    <lineage>
        <taxon>Archaea</taxon>
        <taxon>Candidatus Iainarchaeota</taxon>
        <taxon>Candidatus Iainarchaeia</taxon>
        <taxon>Candidatus Iainarchaeales</taxon>
        <taxon>Candidatus Iainarchaeaceae</taxon>
        <taxon>Candidatus Iainarchaeum</taxon>
    </lineage>
</organism>
<protein>
    <recommendedName>
        <fullName evidence="3">Universal stress protein</fullName>
    </recommendedName>
</protein>
<dbReference type="AlphaFoldDB" id="A0A7J4JLF3"/>
<accession>A0A7J4JLF3</accession>
<sequence length="125" mass="14149">MTSMKVLIPLLSKQEDSPEFVEKATKGALEVFLVLVIDPSDLAGEFGFAAHEISKGNKMMGLVTELIGPEKAVHQIVEWGETLSKIENLYKLKEADEICLKKQDNYWFQDIVKKLKEKDLKVKVI</sequence>
<evidence type="ECO:0000313" key="2">
    <source>
        <dbReference type="Proteomes" id="UP000564964"/>
    </source>
</evidence>
<name>A0A7J4JLF3_9ARCH</name>
<comment type="caution">
    <text evidence="1">The sequence shown here is derived from an EMBL/GenBank/DDBJ whole genome shotgun (WGS) entry which is preliminary data.</text>
</comment>
<dbReference type="EMBL" id="DUGH01000121">
    <property type="protein sequence ID" value="HIH16737.1"/>
    <property type="molecule type" value="Genomic_DNA"/>
</dbReference>
<gene>
    <name evidence="1" type="ORF">HA252_05000</name>
</gene>
<dbReference type="Proteomes" id="UP000564964">
    <property type="component" value="Unassembled WGS sequence"/>
</dbReference>
<evidence type="ECO:0000313" key="1">
    <source>
        <dbReference type="EMBL" id="HIH16737.1"/>
    </source>
</evidence>
<evidence type="ECO:0008006" key="3">
    <source>
        <dbReference type="Google" id="ProtNLM"/>
    </source>
</evidence>
<proteinExistence type="predicted"/>